<protein>
    <recommendedName>
        <fullName evidence="4">DUF4012 domain-containing protein</fullName>
    </recommendedName>
</protein>
<evidence type="ECO:0008006" key="4">
    <source>
        <dbReference type="Google" id="ProtNLM"/>
    </source>
</evidence>
<dbReference type="EMBL" id="CP015220">
    <property type="protein sequence ID" value="AMY23437.1"/>
    <property type="molecule type" value="Genomic_DNA"/>
</dbReference>
<dbReference type="OrthoDB" id="3203519at2"/>
<keyword evidence="1" id="KW-1133">Transmembrane helix</keyword>
<dbReference type="RefSeq" id="WP_063216599.1">
    <property type="nucleotide sequence ID" value="NZ_CP015220.1"/>
</dbReference>
<name>A0A143QM34_RHOFA</name>
<feature type="transmembrane region" description="Helical" evidence="1">
    <location>
        <begin position="19"/>
        <end position="39"/>
    </location>
</feature>
<reference evidence="2 3" key="1">
    <citation type="journal article" date="2016" name="Genome Announc.">
        <title>Complete Genome and Plasmid Sequences for Rhodococcus fascians D188 and Draft Sequences for Rhodococcus Isolates PBTS 1 and PBTS 2.</title>
        <authorList>
            <person name="Stamler R.A."/>
            <person name="Vereecke D."/>
            <person name="Zhang Y."/>
            <person name="Schilkey F."/>
            <person name="Devitt N."/>
            <person name="Randall J.J."/>
        </authorList>
    </citation>
    <scope>NUCLEOTIDE SEQUENCE [LARGE SCALE GENOMIC DNA]</scope>
    <source>
        <strain evidence="2 3">PBTS2</strain>
    </source>
</reference>
<dbReference type="AlphaFoldDB" id="A0A143QM34"/>
<keyword evidence="1" id="KW-0812">Transmembrane</keyword>
<reference evidence="3" key="2">
    <citation type="submission" date="2016-04" db="EMBL/GenBank/DDBJ databases">
        <title>Complete Genome and Plasmid Sequences for Rhodococcus fascians D188 and Draft Sequences for Rhodococcus spp. Isolates PBTS 1 and PBTS 2.</title>
        <authorList>
            <person name="Stamer R."/>
            <person name="Vereecke D."/>
            <person name="Zhang Y."/>
            <person name="Schilkey F."/>
            <person name="Devitt N."/>
            <person name="Randall J."/>
        </authorList>
    </citation>
    <scope>NUCLEOTIDE SEQUENCE [LARGE SCALE GENOMIC DNA]</scope>
    <source>
        <strain evidence="3">PBTS2</strain>
    </source>
</reference>
<evidence type="ECO:0000313" key="3">
    <source>
        <dbReference type="Proteomes" id="UP000076038"/>
    </source>
</evidence>
<dbReference type="Pfam" id="PF13196">
    <property type="entry name" value="DUF4012"/>
    <property type="match status" value="1"/>
</dbReference>
<keyword evidence="3" id="KW-1185">Reference proteome</keyword>
<dbReference type="KEGG" id="rhs:A3Q41_02135"/>
<organism evidence="2 3">
    <name type="scientific">Rhodococcoides fascians</name>
    <name type="common">Rhodococcus fascians</name>
    <dbReference type="NCBI Taxonomy" id="1828"/>
    <lineage>
        <taxon>Bacteria</taxon>
        <taxon>Bacillati</taxon>
        <taxon>Actinomycetota</taxon>
        <taxon>Actinomycetes</taxon>
        <taxon>Mycobacteriales</taxon>
        <taxon>Nocardiaceae</taxon>
        <taxon>Rhodococcoides</taxon>
    </lineage>
</organism>
<evidence type="ECO:0000256" key="1">
    <source>
        <dbReference type="SAM" id="Phobius"/>
    </source>
</evidence>
<dbReference type="Proteomes" id="UP000076038">
    <property type="component" value="Chromosome"/>
</dbReference>
<dbReference type="InterPro" id="IPR025101">
    <property type="entry name" value="DUF4012"/>
</dbReference>
<sequence>MATSSTDVRGSRSGKKRPILLTVGVLLVVLVAFLVWLGYEAYTAQSSLNATRDSATQAKDALLDGDAAGAETAAARASESADDAVAATTSIPFSIVKAVPYLGSPLKSVAQITDVVHGLAVDVLTPASTAGESLNPSSLVEGGGKVDTAALRDAQPVLEQTAAAAEELSLQAQQVDEPAFLGVVSDARTSLIDQTHDLAGLLTNTRIASQLLPSMLGDNGPRSYFLAFQTNAEARGTGGLLGGYGIIRAENGTARVDTLGANNELEFAKQPIDLGPEYNALWAPRNTTTDFRNSNASPHFPYAGQIWSSMWTEQTGEVLNGAIATDPIALSYILGATGPVTLGDGEQITADNVVEITLSTAYSRFGDEQLARKAYLQQVASAVVQKMTTGAAPTRSLLDAVGRAGSEGRISVWSADPAEEAILAGTKVGHVLPDSPAPYANVVVNNAGGNKLDYYLARDIKYSAGPCTAGTRKSTVTATLTNNVDPNGLTSYVASTFQPNVPYGTNESIVYLYGTQGAKITSMKVNGVSGFSIQAGTELGRPVQAAYLTIPPGKSQTVTWELEEPSAPGEATVPVQPLVDQPTVSIDVPQC</sequence>
<evidence type="ECO:0000313" key="2">
    <source>
        <dbReference type="EMBL" id="AMY23437.1"/>
    </source>
</evidence>
<gene>
    <name evidence="2" type="ORF">A3Q41_02135</name>
</gene>
<keyword evidence="1" id="KW-0472">Membrane</keyword>
<dbReference type="PATRIC" id="fig|1653479.3.peg.2159"/>
<accession>A0A143QM34</accession>
<proteinExistence type="predicted"/>